<sequence length="149" mass="16368">MKIAFHGAAQTVTGSKHIITLKNGKKVLLDCGMFQGMGDETDLLNRDFGFDSSEVDAMVLSHAHIDHSGLIPKLVAEGFNGNIYCTPATKELAAILLEDSAEIQESDARFMEKRRPNALPELLKPLYTIGDAKKVCRYLPLKNMETGSM</sequence>
<dbReference type="Gene3D" id="3.60.15.10">
    <property type="entry name" value="Ribonuclease Z/Hydroxyacylglutathione hydrolase-like"/>
    <property type="match status" value="1"/>
</dbReference>
<dbReference type="Proteomes" id="UP001202248">
    <property type="component" value="Unassembled WGS sequence"/>
</dbReference>
<dbReference type="PANTHER" id="PTHR11203:SF37">
    <property type="entry name" value="INTEGRATOR COMPLEX SUBUNIT 11"/>
    <property type="match status" value="1"/>
</dbReference>
<dbReference type="EMBL" id="JAKWBL010000001">
    <property type="protein sequence ID" value="MCH5597775.1"/>
    <property type="molecule type" value="Genomic_DNA"/>
</dbReference>
<name>A0ABS9SHH4_9BACT</name>
<reference evidence="2 3" key="1">
    <citation type="submission" date="2022-02" db="EMBL/GenBank/DDBJ databases">
        <authorList>
            <person name="Min J."/>
        </authorList>
    </citation>
    <scope>NUCLEOTIDE SEQUENCE [LARGE SCALE GENOMIC DNA]</scope>
    <source>
        <strain evidence="2 3">GR10-1</strain>
    </source>
</reference>
<accession>A0ABS9SHH4</accession>
<dbReference type="PANTHER" id="PTHR11203">
    <property type="entry name" value="CLEAVAGE AND POLYADENYLATION SPECIFICITY FACTOR FAMILY MEMBER"/>
    <property type="match status" value="1"/>
</dbReference>
<feature type="domain" description="Metallo-beta-lactamase" evidence="1">
    <location>
        <begin position="22"/>
        <end position="105"/>
    </location>
</feature>
<evidence type="ECO:0000313" key="3">
    <source>
        <dbReference type="Proteomes" id="UP001202248"/>
    </source>
</evidence>
<dbReference type="CDD" id="cd16295">
    <property type="entry name" value="TTHA0252-CPSF-like_MBL-fold"/>
    <property type="match status" value="1"/>
</dbReference>
<comment type="caution">
    <text evidence="2">The sequence shown here is derived from an EMBL/GenBank/DDBJ whole genome shotgun (WGS) entry which is preliminary data.</text>
</comment>
<dbReference type="SUPFAM" id="SSF56281">
    <property type="entry name" value="Metallo-hydrolase/oxidoreductase"/>
    <property type="match status" value="1"/>
</dbReference>
<evidence type="ECO:0000259" key="1">
    <source>
        <dbReference type="Pfam" id="PF00753"/>
    </source>
</evidence>
<dbReference type="RefSeq" id="WP_240827137.1">
    <property type="nucleotide sequence ID" value="NZ_JAKWBL010000001.1"/>
</dbReference>
<proteinExistence type="predicted"/>
<organism evidence="2 3">
    <name type="scientific">Niabella ginsengisoli</name>
    <dbReference type="NCBI Taxonomy" id="522298"/>
    <lineage>
        <taxon>Bacteria</taxon>
        <taxon>Pseudomonadati</taxon>
        <taxon>Bacteroidota</taxon>
        <taxon>Chitinophagia</taxon>
        <taxon>Chitinophagales</taxon>
        <taxon>Chitinophagaceae</taxon>
        <taxon>Niabella</taxon>
    </lineage>
</organism>
<gene>
    <name evidence="2" type="ORF">MKP09_07575</name>
</gene>
<dbReference type="InterPro" id="IPR001279">
    <property type="entry name" value="Metallo-B-lactamas"/>
</dbReference>
<dbReference type="Pfam" id="PF00753">
    <property type="entry name" value="Lactamase_B"/>
    <property type="match status" value="1"/>
</dbReference>
<dbReference type="InterPro" id="IPR036866">
    <property type="entry name" value="RibonucZ/Hydroxyglut_hydro"/>
</dbReference>
<dbReference type="InterPro" id="IPR050698">
    <property type="entry name" value="MBL"/>
</dbReference>
<protein>
    <submittedName>
        <fullName evidence="2">MBL fold metallo-hydrolase</fullName>
    </submittedName>
</protein>
<evidence type="ECO:0000313" key="2">
    <source>
        <dbReference type="EMBL" id="MCH5597775.1"/>
    </source>
</evidence>
<keyword evidence="3" id="KW-1185">Reference proteome</keyword>